<evidence type="ECO:0000256" key="1">
    <source>
        <dbReference type="SAM" id="MobiDB-lite"/>
    </source>
</evidence>
<gene>
    <name evidence="2" type="ORF">AVEN_268704_1</name>
</gene>
<feature type="region of interest" description="Disordered" evidence="1">
    <location>
        <begin position="62"/>
        <end position="83"/>
    </location>
</feature>
<dbReference type="Proteomes" id="UP000499080">
    <property type="component" value="Unassembled WGS sequence"/>
</dbReference>
<dbReference type="AlphaFoldDB" id="A0A4Y2QYB6"/>
<dbReference type="EMBL" id="BGPR01015134">
    <property type="protein sequence ID" value="GBN68129.1"/>
    <property type="molecule type" value="Genomic_DNA"/>
</dbReference>
<reference evidence="2 3" key="1">
    <citation type="journal article" date="2019" name="Sci. Rep.">
        <title>Orb-weaving spider Araneus ventricosus genome elucidates the spidroin gene catalogue.</title>
        <authorList>
            <person name="Kono N."/>
            <person name="Nakamura H."/>
            <person name="Ohtoshi R."/>
            <person name="Moran D.A.P."/>
            <person name="Shinohara A."/>
            <person name="Yoshida Y."/>
            <person name="Fujiwara M."/>
            <person name="Mori M."/>
            <person name="Tomita M."/>
            <person name="Arakawa K."/>
        </authorList>
    </citation>
    <scope>NUCLEOTIDE SEQUENCE [LARGE SCALE GENOMIC DNA]</scope>
</reference>
<evidence type="ECO:0000313" key="2">
    <source>
        <dbReference type="EMBL" id="GBN68129.1"/>
    </source>
</evidence>
<comment type="caution">
    <text evidence="2">The sequence shown here is derived from an EMBL/GenBank/DDBJ whole genome shotgun (WGS) entry which is preliminary data.</text>
</comment>
<protein>
    <submittedName>
        <fullName evidence="2">Uncharacterized protein</fullName>
    </submittedName>
</protein>
<name>A0A4Y2QYB6_ARAVE</name>
<accession>A0A4Y2QYB6</accession>
<sequence length="142" mass="15963">MEIDRGSGSSRRNDRTWVSKGTDPFVFPVPTYGSSLYCSSDSDSLRIQTYRSASRTSCTRIRTPMFQSERPGGLRSDSADPGSTSLWSRVHEDRLITTLKVHIKQRNCFGRCWKIVSPVGMRVDFYPSPLFTPPMTESGSNS</sequence>
<proteinExistence type="predicted"/>
<organism evidence="2 3">
    <name type="scientific">Araneus ventricosus</name>
    <name type="common">Orbweaver spider</name>
    <name type="synonym">Epeira ventricosa</name>
    <dbReference type="NCBI Taxonomy" id="182803"/>
    <lineage>
        <taxon>Eukaryota</taxon>
        <taxon>Metazoa</taxon>
        <taxon>Ecdysozoa</taxon>
        <taxon>Arthropoda</taxon>
        <taxon>Chelicerata</taxon>
        <taxon>Arachnida</taxon>
        <taxon>Araneae</taxon>
        <taxon>Araneomorphae</taxon>
        <taxon>Entelegynae</taxon>
        <taxon>Araneoidea</taxon>
        <taxon>Araneidae</taxon>
        <taxon>Araneus</taxon>
    </lineage>
</organism>
<keyword evidence="3" id="KW-1185">Reference proteome</keyword>
<evidence type="ECO:0000313" key="3">
    <source>
        <dbReference type="Proteomes" id="UP000499080"/>
    </source>
</evidence>